<dbReference type="Gene3D" id="1.20.1070.10">
    <property type="entry name" value="Rhodopsin 7-helix transmembrane proteins"/>
    <property type="match status" value="1"/>
</dbReference>
<feature type="transmembrane region" description="Helical" evidence="5">
    <location>
        <begin position="12"/>
        <end position="34"/>
    </location>
</feature>
<feature type="transmembrane region" description="Helical" evidence="5">
    <location>
        <begin position="136"/>
        <end position="161"/>
    </location>
</feature>
<evidence type="ECO:0000313" key="8">
    <source>
        <dbReference type="Proteomes" id="UP001432027"/>
    </source>
</evidence>
<dbReference type="InterPro" id="IPR017452">
    <property type="entry name" value="GPCR_Rhodpsn_7TM"/>
</dbReference>
<dbReference type="Pfam" id="PF10326">
    <property type="entry name" value="7TM_GPCR_Str"/>
    <property type="match status" value="1"/>
</dbReference>
<evidence type="ECO:0000313" key="7">
    <source>
        <dbReference type="EMBL" id="GMS86498.1"/>
    </source>
</evidence>
<accession>A0AAV5SWW5</accession>
<dbReference type="SUPFAM" id="SSF81321">
    <property type="entry name" value="Family A G protein-coupled receptor-like"/>
    <property type="match status" value="1"/>
</dbReference>
<protein>
    <recommendedName>
        <fullName evidence="6">G-protein coupled receptors family 1 profile domain-containing protein</fullName>
    </recommendedName>
</protein>
<feature type="non-terminal residue" evidence="7">
    <location>
        <position position="318"/>
    </location>
</feature>
<feature type="transmembrane region" description="Helical" evidence="5">
    <location>
        <begin position="46"/>
        <end position="70"/>
    </location>
</feature>
<evidence type="ECO:0000256" key="1">
    <source>
        <dbReference type="ARBA" id="ARBA00004370"/>
    </source>
</evidence>
<evidence type="ECO:0000256" key="3">
    <source>
        <dbReference type="ARBA" id="ARBA00022989"/>
    </source>
</evidence>
<keyword evidence="3 5" id="KW-1133">Transmembrane helix</keyword>
<keyword evidence="2 5" id="KW-0812">Transmembrane</keyword>
<evidence type="ECO:0000259" key="6">
    <source>
        <dbReference type="PROSITE" id="PS50262"/>
    </source>
</evidence>
<feature type="domain" description="G-protein coupled receptors family 1 profile" evidence="6">
    <location>
        <begin position="25"/>
        <end position="312"/>
    </location>
</feature>
<gene>
    <name evidence="7" type="ORF">PENTCL1PPCAC_8673</name>
</gene>
<dbReference type="GO" id="GO:0016020">
    <property type="term" value="C:membrane"/>
    <property type="evidence" value="ECO:0007669"/>
    <property type="project" value="UniProtKB-SubCell"/>
</dbReference>
<feature type="transmembrane region" description="Helical" evidence="5">
    <location>
        <begin position="258"/>
        <end position="283"/>
    </location>
</feature>
<dbReference type="PANTHER" id="PTHR22943:SF248">
    <property type="entry name" value="SEVEN TM RECEPTOR"/>
    <property type="match status" value="1"/>
</dbReference>
<name>A0AAV5SWW5_9BILA</name>
<dbReference type="InterPro" id="IPR019428">
    <property type="entry name" value="7TM_GPCR_serpentine_rcpt_Str"/>
</dbReference>
<comment type="subcellular location">
    <subcellularLocation>
        <location evidence="1">Membrane</location>
    </subcellularLocation>
</comment>
<dbReference type="Proteomes" id="UP001432027">
    <property type="component" value="Unassembled WGS sequence"/>
</dbReference>
<feature type="transmembrane region" description="Helical" evidence="5">
    <location>
        <begin position="206"/>
        <end position="237"/>
    </location>
</feature>
<feature type="transmembrane region" description="Helical" evidence="5">
    <location>
        <begin position="295"/>
        <end position="316"/>
    </location>
</feature>
<evidence type="ECO:0000256" key="4">
    <source>
        <dbReference type="ARBA" id="ARBA00023136"/>
    </source>
</evidence>
<reference evidence="7" key="1">
    <citation type="submission" date="2023-10" db="EMBL/GenBank/DDBJ databases">
        <title>Genome assembly of Pristionchus species.</title>
        <authorList>
            <person name="Yoshida K."/>
            <person name="Sommer R.J."/>
        </authorList>
    </citation>
    <scope>NUCLEOTIDE SEQUENCE</scope>
    <source>
        <strain evidence="7">RS0144</strain>
    </source>
</reference>
<evidence type="ECO:0000256" key="2">
    <source>
        <dbReference type="ARBA" id="ARBA00022692"/>
    </source>
</evidence>
<keyword evidence="8" id="KW-1185">Reference proteome</keyword>
<sequence>MFGSIVSEQFYYLYSSLTTGLSCLNNLLLIYVLAVTHIVQVGPYRFLLLTFAVVDVIISCVHLALIPAIHMTEFGYIYWGYRFIHESTAAAVWAGLTWVLLFYQTFVLLAFHYVYRYVMLCSPEWLAWFRRRPWRNWLVVTFVADVIFVGGIFLACLYGFVPTDMSRKAFAPVLRDVYGIDLFSPNAPGYLGIVYWTLNERGEKEWIRWSLFMIGSICFLFFATAAIIISCIVRIILELSDHRFATLAPATKRMQKQLFQTLLWQTIIPCITSYTPLAMVFLVPLTGIAMDGFGTVFIMSTALFPMLDPYIVIFLISG</sequence>
<evidence type="ECO:0000256" key="5">
    <source>
        <dbReference type="SAM" id="Phobius"/>
    </source>
</evidence>
<dbReference type="PROSITE" id="PS50262">
    <property type="entry name" value="G_PROTEIN_RECEP_F1_2"/>
    <property type="match status" value="1"/>
</dbReference>
<comment type="caution">
    <text evidence="7">The sequence shown here is derived from an EMBL/GenBank/DDBJ whole genome shotgun (WGS) entry which is preliminary data.</text>
</comment>
<feature type="transmembrane region" description="Helical" evidence="5">
    <location>
        <begin position="90"/>
        <end position="115"/>
    </location>
</feature>
<dbReference type="EMBL" id="BTSX01000002">
    <property type="protein sequence ID" value="GMS86498.1"/>
    <property type="molecule type" value="Genomic_DNA"/>
</dbReference>
<organism evidence="7 8">
    <name type="scientific">Pristionchus entomophagus</name>
    <dbReference type="NCBI Taxonomy" id="358040"/>
    <lineage>
        <taxon>Eukaryota</taxon>
        <taxon>Metazoa</taxon>
        <taxon>Ecdysozoa</taxon>
        <taxon>Nematoda</taxon>
        <taxon>Chromadorea</taxon>
        <taxon>Rhabditida</taxon>
        <taxon>Rhabditina</taxon>
        <taxon>Diplogasteromorpha</taxon>
        <taxon>Diplogasteroidea</taxon>
        <taxon>Neodiplogasteridae</taxon>
        <taxon>Pristionchus</taxon>
    </lineage>
</organism>
<dbReference type="AlphaFoldDB" id="A0AAV5SWW5"/>
<keyword evidence="4 5" id="KW-0472">Membrane</keyword>
<dbReference type="PANTHER" id="PTHR22943">
    <property type="entry name" value="7-TRANSMEMBRANE DOMAIN RECEPTOR C.ELEGANS"/>
    <property type="match status" value="1"/>
</dbReference>
<proteinExistence type="predicted"/>